<organism evidence="1 2">
    <name type="scientific">Panagrolaimus sp. JU765</name>
    <dbReference type="NCBI Taxonomy" id="591449"/>
    <lineage>
        <taxon>Eukaryota</taxon>
        <taxon>Metazoa</taxon>
        <taxon>Ecdysozoa</taxon>
        <taxon>Nematoda</taxon>
        <taxon>Chromadorea</taxon>
        <taxon>Rhabditida</taxon>
        <taxon>Tylenchina</taxon>
        <taxon>Panagrolaimomorpha</taxon>
        <taxon>Panagrolaimoidea</taxon>
        <taxon>Panagrolaimidae</taxon>
        <taxon>Panagrolaimus</taxon>
    </lineage>
</organism>
<evidence type="ECO:0000313" key="2">
    <source>
        <dbReference type="WBParaSite" id="JU765_v2.g10590.t1"/>
    </source>
</evidence>
<reference evidence="2" key="1">
    <citation type="submission" date="2022-11" db="UniProtKB">
        <authorList>
            <consortium name="WormBaseParasite"/>
        </authorList>
    </citation>
    <scope>IDENTIFICATION</scope>
</reference>
<protein>
    <submittedName>
        <fullName evidence="2">Protein disulfide-isomerase</fullName>
    </submittedName>
</protein>
<proteinExistence type="predicted"/>
<evidence type="ECO:0000313" key="1">
    <source>
        <dbReference type="Proteomes" id="UP000887576"/>
    </source>
</evidence>
<dbReference type="WBParaSite" id="JU765_v2.g10590.t1">
    <property type="protein sequence ID" value="JU765_v2.g10590.t1"/>
    <property type="gene ID" value="JU765_v2.g10590"/>
</dbReference>
<sequence length="489" mass="55065">MNCLSLAVCAALLYLGFASDVLEYGDSNFDSEIGKHDIALAEFYAPWCGHCKKLAPEYEKAATKLKNNDPPIPLIKVDCTVEKATCDKFGVGGFPTLKIFRHGQVTNDYDGPREAEGIVKYLRGQAGPSAKDLESVAEFEKFVDNEDVSVLGFFESDSKLKDSFLKVADTERDRFRFGYSQNAEVLKKTGFTDDIVVYVPKKLQNKFDPNEFKYDGNYDTDKIKNFLVQETTGLAGVRTQGNLFQFGRRPLVVVYYNVDYVKDPKGSNYWRNRVLKVAQEYKRKVYFAVSSKEEFSSEIDQFGLGDRKESDKPLVAAFGKDGGKYPLNKEFSIESLKQFVDDLITDKLEPYMKSEPVPEEQGDLKVAVARNFRELIIDSGKDALVEFYAPWCGHCKSLAPKYEELATKLRDEDVVIAKFDATANDVPAGFDVRGFPTLYWVPKNGSPIPYSSGREVKDFIKFIAQHSTDGLKGYSRDGKKQKKKGGDEL</sequence>
<dbReference type="Proteomes" id="UP000887576">
    <property type="component" value="Unplaced"/>
</dbReference>
<accession>A0AC34PWC8</accession>
<name>A0AC34PWC8_9BILA</name>